<name>A0ACB8TMD1_9APHY</name>
<keyword evidence="2" id="KW-1185">Reference proteome</keyword>
<evidence type="ECO:0000313" key="1">
    <source>
        <dbReference type="EMBL" id="KAI0083144.1"/>
    </source>
</evidence>
<protein>
    <submittedName>
        <fullName evidence="1">Uncharacterized protein</fullName>
    </submittedName>
</protein>
<sequence length="199" mass="22411">DLSTRDKRILRLFALRTQTKLTREAFAMLPFAFADDDGTPAAMPSVDEINSRSAFLSGLNPKTYHSCIGSCCCYVGPFQDASSCPYCHQPRLNSSGRPRKLFTYIPVIPQLKAMCKDQGFSEKLRYRANYEPSPPLHNPPLSSKIEDVFDSQHYRALRDTPVVIDGKTYQFNYFAGNNDVALGYLTDGFAPFKRSKQTC</sequence>
<evidence type="ECO:0000313" key="2">
    <source>
        <dbReference type="Proteomes" id="UP001055072"/>
    </source>
</evidence>
<reference evidence="1" key="1">
    <citation type="journal article" date="2021" name="Environ. Microbiol.">
        <title>Gene family expansions and transcriptome signatures uncover fungal adaptations to wood decay.</title>
        <authorList>
            <person name="Hage H."/>
            <person name="Miyauchi S."/>
            <person name="Viragh M."/>
            <person name="Drula E."/>
            <person name="Min B."/>
            <person name="Chaduli D."/>
            <person name="Navarro D."/>
            <person name="Favel A."/>
            <person name="Norest M."/>
            <person name="Lesage-Meessen L."/>
            <person name="Balint B."/>
            <person name="Merenyi Z."/>
            <person name="de Eugenio L."/>
            <person name="Morin E."/>
            <person name="Martinez A.T."/>
            <person name="Baldrian P."/>
            <person name="Stursova M."/>
            <person name="Martinez M.J."/>
            <person name="Novotny C."/>
            <person name="Magnuson J.K."/>
            <person name="Spatafora J.W."/>
            <person name="Maurice S."/>
            <person name="Pangilinan J."/>
            <person name="Andreopoulos W."/>
            <person name="LaButti K."/>
            <person name="Hundley H."/>
            <person name="Na H."/>
            <person name="Kuo A."/>
            <person name="Barry K."/>
            <person name="Lipzen A."/>
            <person name="Henrissat B."/>
            <person name="Riley R."/>
            <person name="Ahrendt S."/>
            <person name="Nagy L.G."/>
            <person name="Grigoriev I.V."/>
            <person name="Martin F."/>
            <person name="Rosso M.N."/>
        </authorList>
    </citation>
    <scope>NUCLEOTIDE SEQUENCE</scope>
    <source>
        <strain evidence="1">CBS 384.51</strain>
    </source>
</reference>
<proteinExistence type="predicted"/>
<accession>A0ACB8TMD1</accession>
<feature type="non-terminal residue" evidence="1">
    <location>
        <position position="199"/>
    </location>
</feature>
<comment type="caution">
    <text evidence="1">The sequence shown here is derived from an EMBL/GenBank/DDBJ whole genome shotgun (WGS) entry which is preliminary data.</text>
</comment>
<dbReference type="Proteomes" id="UP001055072">
    <property type="component" value="Unassembled WGS sequence"/>
</dbReference>
<organism evidence="1 2">
    <name type="scientific">Irpex rosettiformis</name>
    <dbReference type="NCBI Taxonomy" id="378272"/>
    <lineage>
        <taxon>Eukaryota</taxon>
        <taxon>Fungi</taxon>
        <taxon>Dikarya</taxon>
        <taxon>Basidiomycota</taxon>
        <taxon>Agaricomycotina</taxon>
        <taxon>Agaricomycetes</taxon>
        <taxon>Polyporales</taxon>
        <taxon>Irpicaceae</taxon>
        <taxon>Irpex</taxon>
    </lineage>
</organism>
<gene>
    <name evidence="1" type="ORF">BDY19DRAFT_857111</name>
</gene>
<feature type="non-terminal residue" evidence="1">
    <location>
        <position position="1"/>
    </location>
</feature>
<dbReference type="EMBL" id="MU274989">
    <property type="protein sequence ID" value="KAI0083144.1"/>
    <property type="molecule type" value="Genomic_DNA"/>
</dbReference>